<dbReference type="Proteomes" id="UP000247523">
    <property type="component" value="Unassembled WGS sequence"/>
</dbReference>
<proteinExistence type="predicted"/>
<sequence length="62" mass="7161">MKKGGLLERFTKKQDGVCATCANLIDIDSELAYGCEAHDKFILKAFPPYHTERIKCKDWKER</sequence>
<evidence type="ECO:0000313" key="2">
    <source>
        <dbReference type="Proteomes" id="UP000247523"/>
    </source>
</evidence>
<name>A0A318EK16_9FIRM</name>
<gene>
    <name evidence="1" type="ORF">C8E03_108122</name>
</gene>
<dbReference type="EMBL" id="QICS01000008">
    <property type="protein sequence ID" value="PXV88395.1"/>
    <property type="molecule type" value="Genomic_DNA"/>
</dbReference>
<protein>
    <submittedName>
        <fullName evidence="1">Uncharacterized protein</fullName>
    </submittedName>
</protein>
<organism evidence="1 2">
    <name type="scientific">Lachnotalea glycerini</name>
    <dbReference type="NCBI Taxonomy" id="1763509"/>
    <lineage>
        <taxon>Bacteria</taxon>
        <taxon>Bacillati</taxon>
        <taxon>Bacillota</taxon>
        <taxon>Clostridia</taxon>
        <taxon>Lachnospirales</taxon>
        <taxon>Lachnospiraceae</taxon>
        <taxon>Lachnotalea</taxon>
    </lineage>
</organism>
<evidence type="ECO:0000313" key="1">
    <source>
        <dbReference type="EMBL" id="PXV88395.1"/>
    </source>
</evidence>
<dbReference type="RefSeq" id="WP_110291394.1">
    <property type="nucleotide sequence ID" value="NZ_QICS01000008.1"/>
</dbReference>
<dbReference type="AlphaFoldDB" id="A0A318EK16"/>
<reference evidence="1 2" key="1">
    <citation type="submission" date="2018-05" db="EMBL/GenBank/DDBJ databases">
        <title>Genomic Encyclopedia of Type Strains, Phase IV (KMG-IV): sequencing the most valuable type-strain genomes for metagenomic binning, comparative biology and taxonomic classification.</title>
        <authorList>
            <person name="Goeker M."/>
        </authorList>
    </citation>
    <scope>NUCLEOTIDE SEQUENCE [LARGE SCALE GENOMIC DNA]</scope>
    <source>
        <strain evidence="1 2">DSM 28816</strain>
    </source>
</reference>
<accession>A0A318EK16</accession>
<comment type="caution">
    <text evidence="1">The sequence shown here is derived from an EMBL/GenBank/DDBJ whole genome shotgun (WGS) entry which is preliminary data.</text>
</comment>